<comment type="catalytic activity">
    <reaction evidence="1">
        <text>Hydrolysis of the 21-Trp-|-Val-22 bond in big endothelin to form endothelin 1.</text>
        <dbReference type="EC" id="3.4.24.71"/>
    </reaction>
</comment>
<evidence type="ECO:0000256" key="9">
    <source>
        <dbReference type="ARBA" id="ARBA00023136"/>
    </source>
</evidence>
<dbReference type="Pfam" id="PF01431">
    <property type="entry name" value="Peptidase_M13"/>
    <property type="match status" value="1"/>
</dbReference>
<evidence type="ECO:0000256" key="2">
    <source>
        <dbReference type="ARBA" id="ARBA00004401"/>
    </source>
</evidence>
<feature type="compositionally biased region" description="Basic residues" evidence="12">
    <location>
        <begin position="39"/>
        <end position="48"/>
    </location>
</feature>
<feature type="region of interest" description="Disordered" evidence="12">
    <location>
        <begin position="25"/>
        <end position="53"/>
    </location>
</feature>
<dbReference type="Proteomes" id="UP000710432">
    <property type="component" value="Unassembled WGS sequence"/>
</dbReference>
<evidence type="ECO:0000313" key="14">
    <source>
        <dbReference type="EMBL" id="KAH0511263.1"/>
    </source>
</evidence>
<evidence type="ECO:0000256" key="4">
    <source>
        <dbReference type="ARBA" id="ARBA00012316"/>
    </source>
</evidence>
<dbReference type="InterPro" id="IPR018497">
    <property type="entry name" value="Peptidase_M13_C"/>
</dbReference>
<dbReference type="Gene3D" id="3.40.390.10">
    <property type="entry name" value="Collagenase (Catalytic Domain)"/>
    <property type="match status" value="1"/>
</dbReference>
<keyword evidence="10" id="KW-1015">Disulfide bond</keyword>
<dbReference type="InterPro" id="IPR024079">
    <property type="entry name" value="MetalloPept_cat_dom_sf"/>
</dbReference>
<evidence type="ECO:0000256" key="3">
    <source>
        <dbReference type="ARBA" id="ARBA00007357"/>
    </source>
</evidence>
<keyword evidence="9" id="KW-0472">Membrane</keyword>
<evidence type="ECO:0000256" key="5">
    <source>
        <dbReference type="ARBA" id="ARBA00022475"/>
    </source>
</evidence>
<dbReference type="GO" id="GO:0004222">
    <property type="term" value="F:metalloendopeptidase activity"/>
    <property type="evidence" value="ECO:0007669"/>
    <property type="project" value="UniProtKB-EC"/>
</dbReference>
<dbReference type="SUPFAM" id="SSF55486">
    <property type="entry name" value="Metalloproteases ('zincins'), catalytic domain"/>
    <property type="match status" value="1"/>
</dbReference>
<evidence type="ECO:0000259" key="13">
    <source>
        <dbReference type="Pfam" id="PF01431"/>
    </source>
</evidence>
<dbReference type="PANTHER" id="PTHR11733:SF130">
    <property type="entry name" value="ENDOTHELIN-CONVERTING ENZYME 1"/>
    <property type="match status" value="1"/>
</dbReference>
<dbReference type="EC" id="3.4.24.71" evidence="4"/>
<dbReference type="InterPro" id="IPR000718">
    <property type="entry name" value="Peptidase_M13"/>
</dbReference>
<dbReference type="PROSITE" id="PS51885">
    <property type="entry name" value="NEPRILYSIN"/>
    <property type="match status" value="1"/>
</dbReference>
<feature type="domain" description="Peptidase M13 C-terminal" evidence="13">
    <location>
        <begin position="55"/>
        <end position="143"/>
    </location>
</feature>
<evidence type="ECO:0000256" key="7">
    <source>
        <dbReference type="ARBA" id="ARBA00022968"/>
    </source>
</evidence>
<proteinExistence type="inferred from homology"/>
<gene>
    <name evidence="14" type="ORF">LTLLF_150630</name>
</gene>
<evidence type="ECO:0000313" key="15">
    <source>
        <dbReference type="Proteomes" id="UP000710432"/>
    </source>
</evidence>
<sequence length="144" mass="16315">MGWVSPDRGWGAMAWLNLVGVTQKPERPEATLSSLLQRGQKKKKKWGKKDKESEAYQNWVKKNGAEQTLPTLGLTNNQLFFLGFAQVWCSVRTPESSHEGLITDPHSPSRFRVIGSVSNSKEFSEHFHCPLGSPMNPHHKCEVW</sequence>
<evidence type="ECO:0000256" key="8">
    <source>
        <dbReference type="ARBA" id="ARBA00022989"/>
    </source>
</evidence>
<evidence type="ECO:0000256" key="6">
    <source>
        <dbReference type="ARBA" id="ARBA00022692"/>
    </source>
</evidence>
<evidence type="ECO:0000256" key="12">
    <source>
        <dbReference type="SAM" id="MobiDB-lite"/>
    </source>
</evidence>
<dbReference type="GO" id="GO:0005886">
    <property type="term" value="C:plasma membrane"/>
    <property type="evidence" value="ECO:0007669"/>
    <property type="project" value="UniProtKB-SubCell"/>
</dbReference>
<keyword evidence="8" id="KW-1133">Transmembrane helix</keyword>
<comment type="subcellular location">
    <subcellularLocation>
        <location evidence="2">Cell membrane</location>
        <topology evidence="2">Single-pass type II membrane protein</topology>
    </subcellularLocation>
</comment>
<dbReference type="GO" id="GO:0016486">
    <property type="term" value="P:peptide hormone processing"/>
    <property type="evidence" value="ECO:0007669"/>
    <property type="project" value="TreeGrafter"/>
</dbReference>
<keyword evidence="5" id="KW-1003">Cell membrane</keyword>
<keyword evidence="6" id="KW-0812">Transmembrane</keyword>
<protein>
    <recommendedName>
        <fullName evidence="4">endothelin-converting enzyme 1</fullName>
        <ecNumber evidence="4">3.4.24.71</ecNumber>
    </recommendedName>
</protein>
<comment type="similarity">
    <text evidence="3">Belongs to the peptidase M13 family.</text>
</comment>
<evidence type="ECO:0000256" key="1">
    <source>
        <dbReference type="ARBA" id="ARBA00001742"/>
    </source>
</evidence>
<dbReference type="AlphaFoldDB" id="A0A8J6GK81"/>
<keyword evidence="11" id="KW-0325">Glycoprotein</keyword>
<evidence type="ECO:0000256" key="10">
    <source>
        <dbReference type="ARBA" id="ARBA00023157"/>
    </source>
</evidence>
<comment type="caution">
    <text evidence="14">The sequence shown here is derived from an EMBL/GenBank/DDBJ whole genome shotgun (WGS) entry which is preliminary data.</text>
</comment>
<keyword evidence="7" id="KW-0735">Signal-anchor</keyword>
<dbReference type="PANTHER" id="PTHR11733">
    <property type="entry name" value="ZINC METALLOPROTEASE FAMILY M13 NEPRILYSIN-RELATED"/>
    <property type="match status" value="1"/>
</dbReference>
<dbReference type="EMBL" id="JAATJU010022227">
    <property type="protein sequence ID" value="KAH0511263.1"/>
    <property type="molecule type" value="Genomic_DNA"/>
</dbReference>
<accession>A0A8J6GK81</accession>
<name>A0A8J6GK81_MICOH</name>
<organism evidence="14 15">
    <name type="scientific">Microtus ochrogaster</name>
    <name type="common">Prairie vole</name>
    <dbReference type="NCBI Taxonomy" id="79684"/>
    <lineage>
        <taxon>Eukaryota</taxon>
        <taxon>Metazoa</taxon>
        <taxon>Chordata</taxon>
        <taxon>Craniata</taxon>
        <taxon>Vertebrata</taxon>
        <taxon>Euteleostomi</taxon>
        <taxon>Mammalia</taxon>
        <taxon>Eutheria</taxon>
        <taxon>Euarchontoglires</taxon>
        <taxon>Glires</taxon>
        <taxon>Rodentia</taxon>
        <taxon>Myomorpha</taxon>
        <taxon>Muroidea</taxon>
        <taxon>Cricetidae</taxon>
        <taxon>Arvicolinae</taxon>
        <taxon>Microtus</taxon>
    </lineage>
</organism>
<reference evidence="14" key="1">
    <citation type="submission" date="2020-03" db="EMBL/GenBank/DDBJ databases">
        <title>Studies in the Genomics of Life Span.</title>
        <authorList>
            <person name="Glass D."/>
        </authorList>
    </citation>
    <scope>NUCLEOTIDE SEQUENCE</scope>
    <source>
        <strain evidence="14">LTLLF</strain>
        <tissue evidence="14">Muscle</tissue>
    </source>
</reference>
<evidence type="ECO:0000256" key="11">
    <source>
        <dbReference type="ARBA" id="ARBA00023180"/>
    </source>
</evidence>